<dbReference type="Pfam" id="PF00379">
    <property type="entry name" value="Chitin_bind_4"/>
    <property type="match status" value="1"/>
</dbReference>
<evidence type="ECO:0000256" key="1">
    <source>
        <dbReference type="ARBA" id="ARBA00022729"/>
    </source>
</evidence>
<evidence type="ECO:0000313" key="5">
    <source>
        <dbReference type="Proteomes" id="UP001549920"/>
    </source>
</evidence>
<dbReference type="PROSITE" id="PS51155">
    <property type="entry name" value="CHIT_BIND_RR_2"/>
    <property type="match status" value="1"/>
</dbReference>
<gene>
    <name evidence="4" type="ORF">ABMA27_015386</name>
</gene>
<keyword evidence="2" id="KW-0193">Cuticle</keyword>
<dbReference type="InterPro" id="IPR000618">
    <property type="entry name" value="Insect_cuticle"/>
</dbReference>
<sequence>MNFVTISVVLIAAGIVNAQIRFDTENIADGKYAYMYHDGLQSKDETGNLDSEGNSVVTGQYRYVLGDKEYVVTYTADKNGFYPKTSILEYTFKIDPKILSLFRIFWGSATATATL</sequence>
<keyword evidence="1 3" id="KW-0732">Signal</keyword>
<accession>A0ABR3I7F2</accession>
<dbReference type="EMBL" id="JBEUOH010000007">
    <property type="protein sequence ID" value="KAL0892198.1"/>
    <property type="molecule type" value="Genomic_DNA"/>
</dbReference>
<feature type="signal peptide" evidence="3">
    <location>
        <begin position="1"/>
        <end position="18"/>
    </location>
</feature>
<feature type="chain" id="PRO_5046734742" evidence="3">
    <location>
        <begin position="19"/>
        <end position="115"/>
    </location>
</feature>
<comment type="caution">
    <text evidence="4">The sequence shown here is derived from an EMBL/GenBank/DDBJ whole genome shotgun (WGS) entry which is preliminary data.</text>
</comment>
<reference evidence="4 5" key="1">
    <citation type="submission" date="2024-06" db="EMBL/GenBank/DDBJ databases">
        <title>A chromosome-level genome assembly of beet webworm, Loxostege sticticalis.</title>
        <authorList>
            <person name="Zhang Y."/>
        </authorList>
    </citation>
    <scope>NUCLEOTIDE SEQUENCE [LARGE SCALE GENOMIC DNA]</scope>
    <source>
        <strain evidence="4">AQ026</strain>
        <tissue evidence="4">Whole body</tissue>
    </source>
</reference>
<proteinExistence type="predicted"/>
<evidence type="ECO:0000256" key="2">
    <source>
        <dbReference type="PROSITE-ProRule" id="PRU00497"/>
    </source>
</evidence>
<name>A0ABR3I7F2_LOXSC</name>
<keyword evidence="5" id="KW-1185">Reference proteome</keyword>
<evidence type="ECO:0000256" key="3">
    <source>
        <dbReference type="SAM" id="SignalP"/>
    </source>
</evidence>
<dbReference type="Proteomes" id="UP001549920">
    <property type="component" value="Unassembled WGS sequence"/>
</dbReference>
<protein>
    <submittedName>
        <fullName evidence="4">Uncharacterized protein</fullName>
    </submittedName>
</protein>
<organism evidence="4 5">
    <name type="scientific">Loxostege sticticalis</name>
    <name type="common">Beet webworm moth</name>
    <dbReference type="NCBI Taxonomy" id="481309"/>
    <lineage>
        <taxon>Eukaryota</taxon>
        <taxon>Metazoa</taxon>
        <taxon>Ecdysozoa</taxon>
        <taxon>Arthropoda</taxon>
        <taxon>Hexapoda</taxon>
        <taxon>Insecta</taxon>
        <taxon>Pterygota</taxon>
        <taxon>Neoptera</taxon>
        <taxon>Endopterygota</taxon>
        <taxon>Lepidoptera</taxon>
        <taxon>Glossata</taxon>
        <taxon>Ditrysia</taxon>
        <taxon>Pyraloidea</taxon>
        <taxon>Crambidae</taxon>
        <taxon>Pyraustinae</taxon>
        <taxon>Loxostege</taxon>
    </lineage>
</organism>
<evidence type="ECO:0000313" key="4">
    <source>
        <dbReference type="EMBL" id="KAL0892198.1"/>
    </source>
</evidence>